<evidence type="ECO:0000256" key="1">
    <source>
        <dbReference type="ARBA" id="ARBA00004141"/>
    </source>
</evidence>
<evidence type="ECO:0000256" key="3">
    <source>
        <dbReference type="ARBA" id="ARBA00022989"/>
    </source>
</evidence>
<feature type="transmembrane region" description="Helical" evidence="8">
    <location>
        <begin position="206"/>
        <end position="228"/>
    </location>
</feature>
<keyword evidence="4" id="KW-0297">G-protein coupled receptor</keyword>
<evidence type="ECO:0000256" key="7">
    <source>
        <dbReference type="ARBA" id="ARBA00023224"/>
    </source>
</evidence>
<protein>
    <recommendedName>
        <fullName evidence="9">G-protein coupled receptors family 1 profile domain-containing protein</fullName>
    </recommendedName>
</protein>
<dbReference type="GO" id="GO:0004930">
    <property type="term" value="F:G protein-coupled receptor activity"/>
    <property type="evidence" value="ECO:0007669"/>
    <property type="project" value="UniProtKB-KW"/>
</dbReference>
<organism evidence="10 11">
    <name type="scientific">Littorina saxatilis</name>
    <dbReference type="NCBI Taxonomy" id="31220"/>
    <lineage>
        <taxon>Eukaryota</taxon>
        <taxon>Metazoa</taxon>
        <taxon>Spiralia</taxon>
        <taxon>Lophotrochozoa</taxon>
        <taxon>Mollusca</taxon>
        <taxon>Gastropoda</taxon>
        <taxon>Caenogastropoda</taxon>
        <taxon>Littorinimorpha</taxon>
        <taxon>Littorinoidea</taxon>
        <taxon>Littorinidae</taxon>
        <taxon>Littorina</taxon>
    </lineage>
</organism>
<keyword evidence="2 8" id="KW-0812">Transmembrane</keyword>
<sequence>MANGSQSMDMYTLSNSTLTTAETFTAYKAADIVNLYLPPTLIILGVFLNSLSVLVMRSPYFRKVSTSVYLTASSVNDVMGLVLALLPHWLFVNYPYVYSRGAVTDGLCKFFNFYGFSNTDVTLIITACMTADRAYVIKFPLNVARVNTVRRAMYVIGVSVVIVMVKNCHLWFASAMTPPDRTERMCVVTTGTVTWLSYYITQVWPWIQSVFMLLCLVLILISNIVIIINVRRSAMMHFHDGG</sequence>
<evidence type="ECO:0000259" key="9">
    <source>
        <dbReference type="PROSITE" id="PS50262"/>
    </source>
</evidence>
<dbReference type="InterPro" id="IPR017452">
    <property type="entry name" value="GPCR_Rhodpsn_7TM"/>
</dbReference>
<evidence type="ECO:0000256" key="4">
    <source>
        <dbReference type="ARBA" id="ARBA00023040"/>
    </source>
</evidence>
<reference evidence="10 11" key="1">
    <citation type="submission" date="2024-02" db="EMBL/GenBank/DDBJ databases">
        <title>Chromosome-scale genome assembly of the rough periwinkle Littorina saxatilis.</title>
        <authorList>
            <person name="De Jode A."/>
            <person name="Faria R."/>
            <person name="Formenti G."/>
            <person name="Sims Y."/>
            <person name="Smith T.P."/>
            <person name="Tracey A."/>
            <person name="Wood J.M.D."/>
            <person name="Zagrodzka Z.B."/>
            <person name="Johannesson K."/>
            <person name="Butlin R.K."/>
            <person name="Leder E.H."/>
        </authorList>
    </citation>
    <scope>NUCLEOTIDE SEQUENCE [LARGE SCALE GENOMIC DNA]</scope>
    <source>
        <strain evidence="10">Snail1</strain>
        <tissue evidence="10">Muscle</tissue>
    </source>
</reference>
<keyword evidence="7" id="KW-0807">Transducer</keyword>
<feature type="transmembrane region" description="Helical" evidence="8">
    <location>
        <begin position="68"/>
        <end position="91"/>
    </location>
</feature>
<dbReference type="PANTHER" id="PTHR24243">
    <property type="entry name" value="G-PROTEIN COUPLED RECEPTOR"/>
    <property type="match status" value="1"/>
</dbReference>
<comment type="subcellular location">
    <subcellularLocation>
        <location evidence="1">Membrane</location>
        <topology evidence="1">Multi-pass membrane protein</topology>
    </subcellularLocation>
</comment>
<dbReference type="Pfam" id="PF00001">
    <property type="entry name" value="7tm_1"/>
    <property type="match status" value="1"/>
</dbReference>
<proteinExistence type="predicted"/>
<dbReference type="InterPro" id="IPR000276">
    <property type="entry name" value="GPCR_Rhodpsn"/>
</dbReference>
<dbReference type="AlphaFoldDB" id="A0AAN9AW95"/>
<evidence type="ECO:0000256" key="2">
    <source>
        <dbReference type="ARBA" id="ARBA00022692"/>
    </source>
</evidence>
<name>A0AAN9AW95_9CAEN</name>
<keyword evidence="5 8" id="KW-0472">Membrane</keyword>
<evidence type="ECO:0000256" key="8">
    <source>
        <dbReference type="SAM" id="Phobius"/>
    </source>
</evidence>
<evidence type="ECO:0000313" key="11">
    <source>
        <dbReference type="Proteomes" id="UP001374579"/>
    </source>
</evidence>
<evidence type="ECO:0000256" key="5">
    <source>
        <dbReference type="ARBA" id="ARBA00023136"/>
    </source>
</evidence>
<gene>
    <name evidence="10" type="ORF">V1264_007853</name>
</gene>
<keyword evidence="6" id="KW-0675">Receptor</keyword>
<evidence type="ECO:0000256" key="6">
    <source>
        <dbReference type="ARBA" id="ARBA00023170"/>
    </source>
</evidence>
<dbReference type="GO" id="GO:0005886">
    <property type="term" value="C:plasma membrane"/>
    <property type="evidence" value="ECO:0007669"/>
    <property type="project" value="TreeGrafter"/>
</dbReference>
<evidence type="ECO:0000313" key="10">
    <source>
        <dbReference type="EMBL" id="KAK7094199.1"/>
    </source>
</evidence>
<dbReference type="PROSITE" id="PS50262">
    <property type="entry name" value="G_PROTEIN_RECEP_F1_2"/>
    <property type="match status" value="1"/>
</dbReference>
<dbReference type="EMBL" id="JBAMIC010000019">
    <property type="protein sequence ID" value="KAK7094199.1"/>
    <property type="molecule type" value="Genomic_DNA"/>
</dbReference>
<dbReference type="SUPFAM" id="SSF81321">
    <property type="entry name" value="Family A G protein-coupled receptor-like"/>
    <property type="match status" value="1"/>
</dbReference>
<dbReference type="Proteomes" id="UP001374579">
    <property type="component" value="Unassembled WGS sequence"/>
</dbReference>
<keyword evidence="11" id="KW-1185">Reference proteome</keyword>
<accession>A0AAN9AW95</accession>
<dbReference type="PANTHER" id="PTHR24243:SF230">
    <property type="entry name" value="G-PROTEIN COUPLED RECEPTORS FAMILY 1 PROFILE DOMAIN-CONTAINING PROTEIN"/>
    <property type="match status" value="1"/>
</dbReference>
<feature type="domain" description="G-protein coupled receptors family 1 profile" evidence="9">
    <location>
        <begin position="48"/>
        <end position="242"/>
    </location>
</feature>
<feature type="transmembrane region" description="Helical" evidence="8">
    <location>
        <begin position="152"/>
        <end position="172"/>
    </location>
</feature>
<keyword evidence="3 8" id="KW-1133">Transmembrane helix</keyword>
<comment type="caution">
    <text evidence="10">The sequence shown here is derived from an EMBL/GenBank/DDBJ whole genome shotgun (WGS) entry which is preliminary data.</text>
</comment>
<dbReference type="Gene3D" id="1.20.1070.10">
    <property type="entry name" value="Rhodopsin 7-helix transmembrane proteins"/>
    <property type="match status" value="1"/>
</dbReference>
<feature type="transmembrane region" description="Helical" evidence="8">
    <location>
        <begin position="36"/>
        <end position="56"/>
    </location>
</feature>